<feature type="domain" description="Fido" evidence="1">
    <location>
        <begin position="108"/>
        <end position="275"/>
    </location>
</feature>
<dbReference type="Pfam" id="PF02661">
    <property type="entry name" value="Fic"/>
    <property type="match status" value="1"/>
</dbReference>
<keyword evidence="3" id="KW-1185">Reference proteome</keyword>
<gene>
    <name evidence="2" type="ORF">EYC98_18760</name>
</gene>
<name>A0ABT3TKU2_9GAMM</name>
<reference evidence="2" key="1">
    <citation type="submission" date="2019-02" db="EMBL/GenBank/DDBJ databases">
        <authorList>
            <person name="Li S.-H."/>
        </authorList>
    </citation>
    <scope>NUCLEOTIDE SEQUENCE</scope>
    <source>
        <strain evidence="2">IMCC14734</strain>
    </source>
</reference>
<protein>
    <submittedName>
        <fullName evidence="2">Fic family protein</fullName>
    </submittedName>
</protein>
<organism evidence="2 3">
    <name type="scientific">Candidatus Litorirhabdus singularis</name>
    <dbReference type="NCBI Taxonomy" id="2518993"/>
    <lineage>
        <taxon>Bacteria</taxon>
        <taxon>Pseudomonadati</taxon>
        <taxon>Pseudomonadota</taxon>
        <taxon>Gammaproteobacteria</taxon>
        <taxon>Cellvibrionales</taxon>
        <taxon>Halieaceae</taxon>
        <taxon>Candidatus Litorirhabdus</taxon>
    </lineage>
</organism>
<sequence length="385" mass="42180">MEPMKIAADSAGYMGLVDLALDLASASEGFKRSMPEGTVRAVADMVRSMNCYYSNLIEGHDTHPIDIERALANDYSEDAHKRELQLEAKAHIEVQQWIDAGGLAGRAVSEVGLRETHRRFCELLPAELLWVKSPMSEERIAVVPGELRQSDVQVGRHVAVSPGAVPRFLQHFESAYGNLGKTEALVSLAASHHRLLWIHPFVDGNGRVARLMSHALLLDVLDTGGVWSIARGLARSAAEYKATLQDCDSERRGGLDGRGNLSQSALTGFTHYFLSTCIDQIKFMEGLVSPNKVRDRIQSWCRLQIESGILHKKSPLLLDAVLFQGQVKRGEVEHVLQVAPRTSRRVVADLLGAGILASDGVKSPLRIAFPAKLAAEIMPGLFPEV</sequence>
<dbReference type="Proteomes" id="UP001143362">
    <property type="component" value="Unassembled WGS sequence"/>
</dbReference>
<dbReference type="PROSITE" id="PS51459">
    <property type="entry name" value="FIDO"/>
    <property type="match status" value="1"/>
</dbReference>
<comment type="caution">
    <text evidence="2">The sequence shown here is derived from an EMBL/GenBank/DDBJ whole genome shotgun (WGS) entry which is preliminary data.</text>
</comment>
<proteinExistence type="predicted"/>
<dbReference type="InterPro" id="IPR003812">
    <property type="entry name" value="Fido"/>
</dbReference>
<dbReference type="InterPro" id="IPR036597">
    <property type="entry name" value="Fido-like_dom_sf"/>
</dbReference>
<dbReference type="Gene3D" id="1.10.3290.10">
    <property type="entry name" value="Fido-like domain"/>
    <property type="match status" value="1"/>
</dbReference>
<accession>A0ABT3TKU2</accession>
<dbReference type="EMBL" id="SHNN01000004">
    <property type="protein sequence ID" value="MCX2982908.1"/>
    <property type="molecule type" value="Genomic_DNA"/>
</dbReference>
<evidence type="ECO:0000259" key="1">
    <source>
        <dbReference type="PROSITE" id="PS51459"/>
    </source>
</evidence>
<dbReference type="PANTHER" id="PTHR13504">
    <property type="entry name" value="FIDO DOMAIN-CONTAINING PROTEIN DDB_G0283145"/>
    <property type="match status" value="1"/>
</dbReference>
<evidence type="ECO:0000313" key="3">
    <source>
        <dbReference type="Proteomes" id="UP001143362"/>
    </source>
</evidence>
<dbReference type="PANTHER" id="PTHR13504:SF38">
    <property type="entry name" value="FIDO DOMAIN-CONTAINING PROTEIN"/>
    <property type="match status" value="1"/>
</dbReference>
<dbReference type="InterPro" id="IPR040198">
    <property type="entry name" value="Fido_containing"/>
</dbReference>
<evidence type="ECO:0000313" key="2">
    <source>
        <dbReference type="EMBL" id="MCX2982908.1"/>
    </source>
</evidence>
<dbReference type="SUPFAM" id="SSF140931">
    <property type="entry name" value="Fic-like"/>
    <property type="match status" value="1"/>
</dbReference>